<accession>A0A2H0URK0</accession>
<evidence type="ECO:0000259" key="1">
    <source>
        <dbReference type="PROSITE" id="PS51186"/>
    </source>
</evidence>
<dbReference type="Pfam" id="PF13302">
    <property type="entry name" value="Acetyltransf_3"/>
    <property type="match status" value="1"/>
</dbReference>
<evidence type="ECO:0000313" key="2">
    <source>
        <dbReference type="EMBL" id="PIR89052.1"/>
    </source>
</evidence>
<proteinExistence type="predicted"/>
<dbReference type="AlphaFoldDB" id="A0A2H0URK0"/>
<sequence length="186" mass="21354">MRNVFLSNDKISLRCFESDDVSLITKWLNDADVTRFMFYGQKPMTEEQVGELINSQLGSDKNVVLMIDSCESPSAIGFCGLYDIHPTARKAEFRILIGDKNCWGRGYGTEVTKLLTAYGFDRLNLHKIWLGFTSENISAGKAYKKSGYTEEGILRDDIYRNGRYYDTVRMSILREEFYRGKTSFTP</sequence>
<organism evidence="2 3">
    <name type="scientific">Candidatus Harrisonbacteria bacterium CG10_big_fil_rev_8_21_14_0_10_40_38</name>
    <dbReference type="NCBI Taxonomy" id="1974583"/>
    <lineage>
        <taxon>Bacteria</taxon>
        <taxon>Candidatus Harrisoniibacteriota</taxon>
    </lineage>
</organism>
<dbReference type="SUPFAM" id="SSF55729">
    <property type="entry name" value="Acyl-CoA N-acyltransferases (Nat)"/>
    <property type="match status" value="1"/>
</dbReference>
<dbReference type="PANTHER" id="PTHR43415:SF3">
    <property type="entry name" value="GNAT-FAMILY ACETYLTRANSFERASE"/>
    <property type="match status" value="1"/>
</dbReference>
<feature type="domain" description="N-acetyltransferase" evidence="1">
    <location>
        <begin position="11"/>
        <end position="175"/>
    </location>
</feature>
<dbReference type="PROSITE" id="PS51186">
    <property type="entry name" value="GNAT"/>
    <property type="match status" value="1"/>
</dbReference>
<dbReference type="Proteomes" id="UP000231157">
    <property type="component" value="Unassembled WGS sequence"/>
</dbReference>
<protein>
    <submittedName>
        <fullName evidence="2">GNAT family N-acetyltransferase</fullName>
    </submittedName>
</protein>
<reference evidence="3" key="1">
    <citation type="submission" date="2017-09" db="EMBL/GenBank/DDBJ databases">
        <title>Depth-based differentiation of microbial function through sediment-hosted aquifers and enrichment of novel symbionts in the deep terrestrial subsurface.</title>
        <authorList>
            <person name="Probst A.J."/>
            <person name="Ladd B."/>
            <person name="Jarett J.K."/>
            <person name="Geller-Mcgrath D.E."/>
            <person name="Sieber C.M.K."/>
            <person name="Emerson J.B."/>
            <person name="Anantharaman K."/>
            <person name="Thomas B.C."/>
            <person name="Malmstrom R."/>
            <person name="Stieglmeier M."/>
            <person name="Klingl A."/>
            <person name="Woyke T."/>
            <person name="Ryan C.M."/>
            <person name="Banfield J.F."/>
        </authorList>
    </citation>
    <scope>NUCLEOTIDE SEQUENCE [LARGE SCALE GENOMIC DNA]</scope>
</reference>
<dbReference type="PANTHER" id="PTHR43415">
    <property type="entry name" value="SPERMIDINE N(1)-ACETYLTRANSFERASE"/>
    <property type="match status" value="1"/>
</dbReference>
<keyword evidence="2" id="KW-0808">Transferase</keyword>
<name>A0A2H0URK0_9BACT</name>
<dbReference type="EMBL" id="PFAZ01000008">
    <property type="protein sequence ID" value="PIR89052.1"/>
    <property type="molecule type" value="Genomic_DNA"/>
</dbReference>
<comment type="caution">
    <text evidence="2">The sequence shown here is derived from an EMBL/GenBank/DDBJ whole genome shotgun (WGS) entry which is preliminary data.</text>
</comment>
<dbReference type="InterPro" id="IPR000182">
    <property type="entry name" value="GNAT_dom"/>
</dbReference>
<gene>
    <name evidence="2" type="ORF">COU07_03095</name>
</gene>
<dbReference type="InterPro" id="IPR016181">
    <property type="entry name" value="Acyl_CoA_acyltransferase"/>
</dbReference>
<evidence type="ECO:0000313" key="3">
    <source>
        <dbReference type="Proteomes" id="UP000231157"/>
    </source>
</evidence>
<dbReference type="GO" id="GO:0016747">
    <property type="term" value="F:acyltransferase activity, transferring groups other than amino-acyl groups"/>
    <property type="evidence" value="ECO:0007669"/>
    <property type="project" value="InterPro"/>
</dbReference>
<dbReference type="Gene3D" id="3.40.630.30">
    <property type="match status" value="1"/>
</dbReference>